<protein>
    <submittedName>
        <fullName evidence="2">Uncharacterized protein</fullName>
    </submittedName>
</protein>
<accession>A0A6J5KQ89</accession>
<gene>
    <name evidence="2" type="ORF">UFOVP43_26</name>
</gene>
<sequence length="98" mass="10933">MSHNMNQTDWNKRQSALDKKADNARELKLDYEPNIIEMAREAGVTYSQVDGSYTKLKAFAALVRADEREACAAKAEQVGQHQNHIGIAAAIRAMKESI</sequence>
<reference evidence="2" key="1">
    <citation type="submission" date="2020-04" db="EMBL/GenBank/DDBJ databases">
        <authorList>
            <person name="Chiriac C."/>
            <person name="Salcher M."/>
            <person name="Ghai R."/>
            <person name="Kavagutti S V."/>
        </authorList>
    </citation>
    <scope>NUCLEOTIDE SEQUENCE</scope>
</reference>
<feature type="region of interest" description="Disordered" evidence="1">
    <location>
        <begin position="1"/>
        <end position="23"/>
    </location>
</feature>
<evidence type="ECO:0000256" key="1">
    <source>
        <dbReference type="SAM" id="MobiDB-lite"/>
    </source>
</evidence>
<evidence type="ECO:0000313" key="2">
    <source>
        <dbReference type="EMBL" id="CAB4123445.1"/>
    </source>
</evidence>
<name>A0A6J5KQ89_9CAUD</name>
<feature type="compositionally biased region" description="Basic and acidic residues" evidence="1">
    <location>
        <begin position="10"/>
        <end position="23"/>
    </location>
</feature>
<dbReference type="EMBL" id="LR796171">
    <property type="protein sequence ID" value="CAB4123445.1"/>
    <property type="molecule type" value="Genomic_DNA"/>
</dbReference>
<organism evidence="2">
    <name type="scientific">uncultured Caudovirales phage</name>
    <dbReference type="NCBI Taxonomy" id="2100421"/>
    <lineage>
        <taxon>Viruses</taxon>
        <taxon>Duplodnaviria</taxon>
        <taxon>Heunggongvirae</taxon>
        <taxon>Uroviricota</taxon>
        <taxon>Caudoviricetes</taxon>
        <taxon>Peduoviridae</taxon>
        <taxon>Maltschvirus</taxon>
        <taxon>Maltschvirus maltsch</taxon>
    </lineage>
</organism>
<proteinExistence type="predicted"/>